<comment type="caution">
    <text evidence="3">The sequence shown here is derived from an EMBL/GenBank/DDBJ whole genome shotgun (WGS) entry which is preliminary data.</text>
</comment>
<name>A0ABP7TJL5_9ACTN</name>
<dbReference type="Proteomes" id="UP001500456">
    <property type="component" value="Unassembled WGS sequence"/>
</dbReference>
<dbReference type="EMBL" id="BAAAZX010000040">
    <property type="protein sequence ID" value="GAA4026529.1"/>
    <property type="molecule type" value="Genomic_DNA"/>
</dbReference>
<dbReference type="Pfam" id="PF13020">
    <property type="entry name" value="NOV_C"/>
    <property type="match status" value="1"/>
</dbReference>
<reference evidence="4" key="1">
    <citation type="journal article" date="2019" name="Int. J. Syst. Evol. Microbiol.">
        <title>The Global Catalogue of Microorganisms (GCM) 10K type strain sequencing project: providing services to taxonomists for standard genome sequencing and annotation.</title>
        <authorList>
            <consortium name="The Broad Institute Genomics Platform"/>
            <consortium name="The Broad Institute Genome Sequencing Center for Infectious Disease"/>
            <person name="Wu L."/>
            <person name="Ma J."/>
        </authorList>
    </citation>
    <scope>NUCLEOTIDE SEQUENCE [LARGE SCALE GENOMIC DNA]</scope>
    <source>
        <strain evidence="4">JCM 16924</strain>
    </source>
</reference>
<keyword evidence="4" id="KW-1185">Reference proteome</keyword>
<organism evidence="3 4">
    <name type="scientific">Streptomyces plumbiresistens</name>
    <dbReference type="NCBI Taxonomy" id="511811"/>
    <lineage>
        <taxon>Bacteria</taxon>
        <taxon>Bacillati</taxon>
        <taxon>Actinomycetota</taxon>
        <taxon>Actinomycetes</taxon>
        <taxon>Kitasatosporales</taxon>
        <taxon>Streptomycetaceae</taxon>
        <taxon>Streptomyces</taxon>
    </lineage>
</organism>
<proteinExistence type="predicted"/>
<sequence>MRNAAEHERRERERRRRTLSVGGREFDVQSGDFTELTVELQRALDNDAVPGLSSGRAIFTRLQPMKPASRTPETDRRRGRRYGGAPDAGLSPAQREALGYMGEWYAYHWLRGRYSVGMDETSWVSSNRRKAFPGPSGDDGLGFDFKVGSGKRPMMFEVKATRGDGGQIELGESEVRAAQQHAGNERWRLLVVTSVLDPERVDIHMLPNPFGKQGRGRYREEGGALRFSYRL</sequence>
<evidence type="ECO:0000313" key="3">
    <source>
        <dbReference type="EMBL" id="GAA4026529.1"/>
    </source>
</evidence>
<evidence type="ECO:0000256" key="1">
    <source>
        <dbReference type="SAM" id="MobiDB-lite"/>
    </source>
</evidence>
<accession>A0ABP7TJL5</accession>
<dbReference type="InterPro" id="IPR024975">
    <property type="entry name" value="NOV_C"/>
</dbReference>
<feature type="domain" description="Protein NO VEIN C-terminal" evidence="2">
    <location>
        <begin position="139"/>
        <end position="197"/>
    </location>
</feature>
<evidence type="ECO:0000313" key="4">
    <source>
        <dbReference type="Proteomes" id="UP001500456"/>
    </source>
</evidence>
<evidence type="ECO:0000259" key="2">
    <source>
        <dbReference type="Pfam" id="PF13020"/>
    </source>
</evidence>
<gene>
    <name evidence="3" type="ORF">GCM10022232_85190</name>
</gene>
<protein>
    <recommendedName>
        <fullName evidence="2">Protein NO VEIN C-terminal domain-containing protein</fullName>
    </recommendedName>
</protein>
<feature type="region of interest" description="Disordered" evidence="1">
    <location>
        <begin position="55"/>
        <end position="90"/>
    </location>
</feature>